<keyword evidence="14" id="KW-0030">Aminoacyl-tRNA synthetase</keyword>
<dbReference type="PhylomeDB" id="A0A060T2S1"/>
<feature type="domain" description="B5" evidence="17">
    <location>
        <begin position="291"/>
        <end position="369"/>
    </location>
</feature>
<gene>
    <name evidence="18" type="ORF">GNLVRS02_ARAD1C27456g</name>
</gene>
<dbReference type="GO" id="GO:0005524">
    <property type="term" value="F:ATP binding"/>
    <property type="evidence" value="ECO:0007669"/>
    <property type="project" value="UniProtKB-KW"/>
</dbReference>
<dbReference type="GO" id="GO:0004826">
    <property type="term" value="F:phenylalanine-tRNA ligase activity"/>
    <property type="evidence" value="ECO:0007669"/>
    <property type="project" value="UniProtKB-EC"/>
</dbReference>
<dbReference type="Gene3D" id="3.30.56.10">
    <property type="match status" value="2"/>
</dbReference>
<dbReference type="InterPro" id="IPR005147">
    <property type="entry name" value="tRNA_synthase_B5-dom"/>
</dbReference>
<evidence type="ECO:0000256" key="11">
    <source>
        <dbReference type="ARBA" id="ARBA00022840"/>
    </source>
</evidence>
<keyword evidence="12" id="KW-0460">Magnesium</keyword>
<dbReference type="GO" id="GO:0000287">
    <property type="term" value="F:magnesium ion binding"/>
    <property type="evidence" value="ECO:0007669"/>
    <property type="project" value="InterPro"/>
</dbReference>
<proteinExistence type="inferred from homology"/>
<evidence type="ECO:0000256" key="8">
    <source>
        <dbReference type="ARBA" id="ARBA00022598"/>
    </source>
</evidence>
<keyword evidence="7" id="KW-0963">Cytoplasm</keyword>
<evidence type="ECO:0000256" key="5">
    <source>
        <dbReference type="ARBA" id="ARBA00012814"/>
    </source>
</evidence>
<dbReference type="InterPro" id="IPR005146">
    <property type="entry name" value="B3/B4_tRNA-bd"/>
</dbReference>
<dbReference type="GO" id="GO:0006432">
    <property type="term" value="P:phenylalanyl-tRNA aminoacylation"/>
    <property type="evidence" value="ECO:0007669"/>
    <property type="project" value="InterPro"/>
</dbReference>
<dbReference type="InterPro" id="IPR009061">
    <property type="entry name" value="DNA-bd_dom_put_sf"/>
</dbReference>
<dbReference type="Pfam" id="PF03484">
    <property type="entry name" value="B5"/>
    <property type="match status" value="1"/>
</dbReference>
<dbReference type="FunFam" id="3.30.56.10:FF:000004">
    <property type="entry name" value="Phenylalanyl-tRNA synthetase, beta subunit"/>
    <property type="match status" value="1"/>
</dbReference>
<dbReference type="Pfam" id="PF18262">
    <property type="entry name" value="PhetRS_B1"/>
    <property type="match status" value="1"/>
</dbReference>
<dbReference type="InterPro" id="IPR045060">
    <property type="entry name" value="Phe-tRNA-ligase_IIc_bsu"/>
</dbReference>
<evidence type="ECO:0000256" key="13">
    <source>
        <dbReference type="ARBA" id="ARBA00022917"/>
    </source>
</evidence>
<keyword evidence="9" id="KW-0479">Metal-binding</keyword>
<dbReference type="InterPro" id="IPR041616">
    <property type="entry name" value="PheRS_beta_core"/>
</dbReference>
<evidence type="ECO:0000259" key="17">
    <source>
        <dbReference type="PROSITE" id="PS51483"/>
    </source>
</evidence>
<dbReference type="SUPFAM" id="SSF46955">
    <property type="entry name" value="Putative DNA-binding domain"/>
    <property type="match status" value="2"/>
</dbReference>
<keyword evidence="10" id="KW-0547">Nucleotide-binding</keyword>
<dbReference type="AlphaFoldDB" id="A0A060T2S1"/>
<reference evidence="18" key="1">
    <citation type="submission" date="2014-02" db="EMBL/GenBank/DDBJ databases">
        <authorList>
            <person name="Genoscope - CEA"/>
        </authorList>
    </citation>
    <scope>NUCLEOTIDE SEQUENCE</scope>
    <source>
        <strain evidence="18">LS3</strain>
    </source>
</reference>
<evidence type="ECO:0000256" key="2">
    <source>
        <dbReference type="ARBA" id="ARBA00004496"/>
    </source>
</evidence>
<dbReference type="GO" id="GO:0003723">
    <property type="term" value="F:RNA binding"/>
    <property type="evidence" value="ECO:0007669"/>
    <property type="project" value="InterPro"/>
</dbReference>
<name>A0A060T2S1_BLAAD</name>
<dbReference type="EMBL" id="HG937693">
    <property type="protein sequence ID" value="CDP35094.1"/>
    <property type="molecule type" value="Genomic_DNA"/>
</dbReference>
<dbReference type="Pfam" id="PF17759">
    <property type="entry name" value="tRNA_synthFbeta"/>
    <property type="match status" value="1"/>
</dbReference>
<dbReference type="InterPro" id="IPR004531">
    <property type="entry name" value="Phe-tRNA-synth_IIc_bsu_arc_euk"/>
</dbReference>
<dbReference type="FunFam" id="3.30.930.10:FF:000059">
    <property type="entry name" value="phenylalanine--tRNA ligase beta subunit"/>
    <property type="match status" value="1"/>
</dbReference>
<organism evidence="18">
    <name type="scientific">Blastobotrys adeninivorans</name>
    <name type="common">Yeast</name>
    <name type="synonym">Arxula adeninivorans</name>
    <dbReference type="NCBI Taxonomy" id="409370"/>
    <lineage>
        <taxon>Eukaryota</taxon>
        <taxon>Fungi</taxon>
        <taxon>Dikarya</taxon>
        <taxon>Ascomycota</taxon>
        <taxon>Saccharomycotina</taxon>
        <taxon>Dipodascomycetes</taxon>
        <taxon>Dipodascales</taxon>
        <taxon>Trichomonascaceae</taxon>
        <taxon>Blastobotrys</taxon>
    </lineage>
</organism>
<comment type="subcellular location">
    <subcellularLocation>
        <location evidence="2">Cytoplasm</location>
    </subcellularLocation>
</comment>
<comment type="similarity">
    <text evidence="3">Belongs to the phenylalanyl-tRNA synthetase beta subunit family. Type 2 subfamily.</text>
</comment>
<evidence type="ECO:0000256" key="10">
    <source>
        <dbReference type="ARBA" id="ARBA00022741"/>
    </source>
</evidence>
<dbReference type="NCBIfam" id="TIGR00471">
    <property type="entry name" value="pheT_arch"/>
    <property type="match status" value="1"/>
</dbReference>
<dbReference type="FunFam" id="3.50.40.10:FF:000002">
    <property type="entry name" value="phenylalanine--tRNA ligase beta subunit"/>
    <property type="match status" value="1"/>
</dbReference>
<dbReference type="PANTHER" id="PTHR10947:SF0">
    <property type="entry name" value="PHENYLALANINE--TRNA LIGASE BETA SUBUNIT"/>
    <property type="match status" value="1"/>
</dbReference>
<dbReference type="Gene3D" id="3.50.40.10">
    <property type="entry name" value="Phenylalanyl-trna Synthetase, Chain B, domain 3"/>
    <property type="match status" value="1"/>
</dbReference>
<evidence type="ECO:0000256" key="15">
    <source>
        <dbReference type="ARBA" id="ARBA00033189"/>
    </source>
</evidence>
<comment type="cofactor">
    <cofactor evidence="1">
        <name>Mg(2+)</name>
        <dbReference type="ChEBI" id="CHEBI:18420"/>
    </cofactor>
</comment>
<dbReference type="Pfam" id="PF03483">
    <property type="entry name" value="B3_4"/>
    <property type="match status" value="1"/>
</dbReference>
<dbReference type="SMART" id="SM00874">
    <property type="entry name" value="B5"/>
    <property type="match status" value="1"/>
</dbReference>
<dbReference type="SUPFAM" id="SSF55681">
    <property type="entry name" value="Class II aaRS and biotin synthetases"/>
    <property type="match status" value="1"/>
</dbReference>
<evidence type="ECO:0000256" key="3">
    <source>
        <dbReference type="ARBA" id="ARBA00007438"/>
    </source>
</evidence>
<reference evidence="18" key="2">
    <citation type="submission" date="2014-06" db="EMBL/GenBank/DDBJ databases">
        <title>The complete genome of Blastobotrys (Arxula) adeninivorans LS3 - a yeast of biotechnological interest.</title>
        <authorList>
            <person name="Kunze G."/>
            <person name="Gaillardin C."/>
            <person name="Czernicka M."/>
            <person name="Durrens P."/>
            <person name="Martin T."/>
            <person name="Boer E."/>
            <person name="Gabaldon T."/>
            <person name="Cruz J."/>
            <person name="Talla E."/>
            <person name="Marck C."/>
            <person name="Goffeau A."/>
            <person name="Barbe V."/>
            <person name="Baret P."/>
            <person name="Baronian K."/>
            <person name="Beier S."/>
            <person name="Bleykasten C."/>
            <person name="Bode R."/>
            <person name="Casaregola S."/>
            <person name="Despons L."/>
            <person name="Fairhead C."/>
            <person name="Giersberg M."/>
            <person name="Gierski P."/>
            <person name="Hahnel U."/>
            <person name="Hartmann A."/>
            <person name="Jankowska D."/>
            <person name="Jubin C."/>
            <person name="Jung P."/>
            <person name="Lafontaine I."/>
            <person name="Leh-Louis V."/>
            <person name="Lemaire M."/>
            <person name="Marcet-Houben M."/>
            <person name="Mascher M."/>
            <person name="Morel G."/>
            <person name="Richard G.-F."/>
            <person name="Riechen J."/>
            <person name="Sacerdot C."/>
            <person name="Sarkar A."/>
            <person name="Savel G."/>
            <person name="Schacherer J."/>
            <person name="Sherman D."/>
            <person name="Straub M.-L."/>
            <person name="Stein N."/>
            <person name="Thierry A."/>
            <person name="Trautwein-Schult A."/>
            <person name="Westhof E."/>
            <person name="Worch S."/>
            <person name="Dujon B."/>
            <person name="Souciet J.-L."/>
            <person name="Wincker P."/>
            <person name="Scholz U."/>
            <person name="Neuveglise N."/>
        </authorList>
    </citation>
    <scope>NUCLEOTIDE SEQUENCE</scope>
    <source>
        <strain evidence="18">LS3</strain>
    </source>
</reference>
<dbReference type="Gene3D" id="3.30.930.10">
    <property type="entry name" value="Bira Bifunctional Protein, Domain 2"/>
    <property type="match status" value="1"/>
</dbReference>
<keyword evidence="8" id="KW-0436">Ligase</keyword>
<dbReference type="InterPro" id="IPR045864">
    <property type="entry name" value="aa-tRNA-synth_II/BPL/LPL"/>
</dbReference>
<keyword evidence="13" id="KW-0648">Protein biosynthesis</keyword>
<dbReference type="InterPro" id="IPR040659">
    <property type="entry name" value="PhetRS_B1"/>
</dbReference>
<evidence type="ECO:0000256" key="6">
    <source>
        <dbReference type="ARBA" id="ARBA00017032"/>
    </source>
</evidence>
<protein>
    <recommendedName>
        <fullName evidence="6">Phenylalanine--tRNA ligase beta subunit</fullName>
        <ecNumber evidence="5">6.1.1.20</ecNumber>
    </recommendedName>
    <alternativeName>
        <fullName evidence="15">Phenylalanyl-tRNA synthetase beta subunit</fullName>
    </alternativeName>
</protein>
<dbReference type="CDD" id="cd00769">
    <property type="entry name" value="PheRS_beta_core"/>
    <property type="match status" value="1"/>
</dbReference>
<accession>A0A060T2S1</accession>
<evidence type="ECO:0000256" key="14">
    <source>
        <dbReference type="ARBA" id="ARBA00023146"/>
    </source>
</evidence>
<dbReference type="FunFam" id="3.30.56.10:FF:000006">
    <property type="entry name" value="Phenylalanyl-tRNA synthetase subunit beta"/>
    <property type="match status" value="1"/>
</dbReference>
<evidence type="ECO:0000256" key="9">
    <source>
        <dbReference type="ARBA" id="ARBA00022723"/>
    </source>
</evidence>
<dbReference type="InterPro" id="IPR020825">
    <property type="entry name" value="Phe-tRNA_synthase-like_B3/B4"/>
</dbReference>
<evidence type="ECO:0000256" key="7">
    <source>
        <dbReference type="ARBA" id="ARBA00022490"/>
    </source>
</evidence>
<dbReference type="PANTHER" id="PTHR10947">
    <property type="entry name" value="PHENYLALANYL-TRNA SYNTHETASE BETA CHAIN AND LEUCINE-RICH REPEAT-CONTAINING PROTEIN 47"/>
    <property type="match status" value="1"/>
</dbReference>
<dbReference type="PROSITE" id="PS51483">
    <property type="entry name" value="B5"/>
    <property type="match status" value="1"/>
</dbReference>
<dbReference type="GO" id="GO:0009328">
    <property type="term" value="C:phenylalanine-tRNA ligase complex"/>
    <property type="evidence" value="ECO:0007669"/>
    <property type="project" value="TreeGrafter"/>
</dbReference>
<evidence type="ECO:0000256" key="4">
    <source>
        <dbReference type="ARBA" id="ARBA00011209"/>
    </source>
</evidence>
<dbReference type="EC" id="6.1.1.20" evidence="5"/>
<evidence type="ECO:0000256" key="12">
    <source>
        <dbReference type="ARBA" id="ARBA00022842"/>
    </source>
</evidence>
<keyword evidence="11" id="KW-0067">ATP-binding</keyword>
<evidence type="ECO:0000256" key="16">
    <source>
        <dbReference type="ARBA" id="ARBA00049255"/>
    </source>
</evidence>
<comment type="catalytic activity">
    <reaction evidence="16">
        <text>tRNA(Phe) + L-phenylalanine + ATP = L-phenylalanyl-tRNA(Phe) + AMP + diphosphate + H(+)</text>
        <dbReference type="Rhea" id="RHEA:19413"/>
        <dbReference type="Rhea" id="RHEA-COMP:9668"/>
        <dbReference type="Rhea" id="RHEA-COMP:9699"/>
        <dbReference type="ChEBI" id="CHEBI:15378"/>
        <dbReference type="ChEBI" id="CHEBI:30616"/>
        <dbReference type="ChEBI" id="CHEBI:33019"/>
        <dbReference type="ChEBI" id="CHEBI:58095"/>
        <dbReference type="ChEBI" id="CHEBI:78442"/>
        <dbReference type="ChEBI" id="CHEBI:78531"/>
        <dbReference type="ChEBI" id="CHEBI:456215"/>
        <dbReference type="EC" id="6.1.1.20"/>
    </reaction>
</comment>
<comment type="subunit">
    <text evidence="4">Tetramer of two alpha and two beta subunits.</text>
</comment>
<evidence type="ECO:0000313" key="18">
    <source>
        <dbReference type="EMBL" id="CDP35094.1"/>
    </source>
</evidence>
<sequence length="590" mass="66586">MPTISVDKADLFEALGRTYTTEEFDELCFDFGIELDEDTTDECTGDERPQLKIEIPANRYDMLCFEGIARALNIFLGREKLPQYKVVLPEDPYVIKADPSTEGVRQYVAGAVLRNLKFDQRRYDSFISLQDKLHSNLCRNRSLVAIGTHDLDKMTGKIIRYRGLKPEDIKFAPLNKPDVLDGNQIMELYEKDKNLSKFLPLIRDSPVYPVFHDEADQVLSLPPIINSDHTKITLDTKNVFIDLTATDRTKLDIVVNQLVAAFSQYTVEPFTVEQVRIESPHNGQSRVCPDLTPRSTTAEVSYINSCLGLNLDGKEISKLLTRMSLEAAPSASDANVIDVKVPISRSDILHECDIMEDAAIGYGFNNLKRTFPADSFTIAKPLPVNKLSDIIRKEAAMATWSEVLTLTLCSHDENYKFLRKKDDGKAVHLANPKTLEYQVVRTSMLPGLLKTIRENRKHPLPLKVFETGDVVFKDTSLERQSYNARHFAAVYAGKTSGFEIVHGLLDRLMKMLRVPAVNEEAQRGYWIAENKQDGTPYFPGRGADVYFREAPNKAPIVIGTMGVLHPEVLAHFEIPYVASSLELKLDHFVI</sequence>
<dbReference type="SMART" id="SM00873">
    <property type="entry name" value="B3_4"/>
    <property type="match status" value="1"/>
</dbReference>
<evidence type="ECO:0000256" key="1">
    <source>
        <dbReference type="ARBA" id="ARBA00001946"/>
    </source>
</evidence>